<organism evidence="1">
    <name type="scientific">Condorpox virus</name>
    <dbReference type="NCBI Taxonomy" id="3049970"/>
    <lineage>
        <taxon>Viruses</taxon>
        <taxon>Varidnaviria</taxon>
        <taxon>Bamfordvirae</taxon>
        <taxon>Nucleocytoviricota</taxon>
        <taxon>Pokkesviricetes</taxon>
        <taxon>Chitovirales</taxon>
        <taxon>Poxviridae</taxon>
        <taxon>Chordopoxvirinae</taxon>
        <taxon>Avipoxvirus</taxon>
    </lineage>
</organism>
<dbReference type="EMBL" id="OQ865376">
    <property type="protein sequence ID" value="WHV01195.1"/>
    <property type="molecule type" value="Genomic_DNA"/>
</dbReference>
<accession>A0AAT9UPA6</accession>
<evidence type="ECO:0000313" key="1">
    <source>
        <dbReference type="EMBL" id="WHV01195.1"/>
    </source>
</evidence>
<gene>
    <name evidence="1" type="ORF">CDPV99-079</name>
</gene>
<protein>
    <submittedName>
        <fullName evidence="1">Uncharacterized protein</fullName>
    </submittedName>
</protein>
<sequence>MAYHPVYDSIYRKELTITLLICLINIVKAYVEVTTPESYILSPKHSNVELICNFTDDQKAKLQDLIDCFMEQRRKNYERNKNYLERERSGRINCLNDK</sequence>
<name>A0AAT9UPA6_9POXV</name>
<reference evidence="1" key="1">
    <citation type="submission" date="2023-04" db="EMBL/GenBank/DDBJ databases">
        <title>Genomic characterization of avipoxvirus isolates from Andean condor (Vultur gryphus).</title>
        <authorList>
            <person name="Butt S.L."/>
            <person name="Do Nascimento G.M."/>
            <person name="Tripathy D.N."/>
            <person name="Diel D.G."/>
        </authorList>
    </citation>
    <scope>NUCLEOTIDE SEQUENCE</scope>
    <source>
        <strain evidence="1">CDPV99</strain>
    </source>
</reference>
<proteinExistence type="predicted"/>